<accession>A0A4R3NSX6</accession>
<dbReference type="InterPro" id="IPR013087">
    <property type="entry name" value="Znf_C2H2_type"/>
</dbReference>
<evidence type="ECO:0000313" key="5">
    <source>
        <dbReference type="Proteomes" id="UP000295097"/>
    </source>
</evidence>
<dbReference type="EMBL" id="SMAR01000026">
    <property type="protein sequence ID" value="TCT35400.1"/>
    <property type="molecule type" value="Genomic_DNA"/>
</dbReference>
<dbReference type="Gene3D" id="3.30.160.60">
    <property type="entry name" value="Classic Zinc Finger"/>
    <property type="match status" value="1"/>
</dbReference>
<evidence type="ECO:0000313" key="4">
    <source>
        <dbReference type="EMBL" id="TCT35400.1"/>
    </source>
</evidence>
<keyword evidence="1" id="KW-0863">Zinc-finger</keyword>
<evidence type="ECO:0000256" key="1">
    <source>
        <dbReference type="PROSITE-ProRule" id="PRU00042"/>
    </source>
</evidence>
<feature type="compositionally biased region" description="Basic residues" evidence="2">
    <location>
        <begin position="1"/>
        <end position="13"/>
    </location>
</feature>
<reference evidence="4 5" key="1">
    <citation type="submission" date="2019-03" db="EMBL/GenBank/DDBJ databases">
        <title>Freshwater and sediment microbial communities from various areas in North America, analyzing microbe dynamics in response to fracking.</title>
        <authorList>
            <person name="Lamendella R."/>
        </authorList>
    </citation>
    <scope>NUCLEOTIDE SEQUENCE [LARGE SCALE GENOMIC DNA]</scope>
    <source>
        <strain evidence="4 5">175.2</strain>
    </source>
</reference>
<protein>
    <recommendedName>
        <fullName evidence="3">C2H2-type domain-containing protein</fullName>
    </recommendedName>
</protein>
<keyword evidence="5" id="KW-1185">Reference proteome</keyword>
<sequence length="50" mass="5431">MAVKVTSKHKKSRAGAGHQCPHCGKKLRGEKGLNMHVRQEHEDAGKAVAK</sequence>
<proteinExistence type="predicted"/>
<dbReference type="GO" id="GO:0008270">
    <property type="term" value="F:zinc ion binding"/>
    <property type="evidence" value="ECO:0007669"/>
    <property type="project" value="UniProtKB-KW"/>
</dbReference>
<organism evidence="4 5">
    <name type="scientific">Martelella mediterranea</name>
    <dbReference type="NCBI Taxonomy" id="293089"/>
    <lineage>
        <taxon>Bacteria</taxon>
        <taxon>Pseudomonadati</taxon>
        <taxon>Pseudomonadota</taxon>
        <taxon>Alphaproteobacteria</taxon>
        <taxon>Hyphomicrobiales</taxon>
        <taxon>Aurantimonadaceae</taxon>
        <taxon>Martelella</taxon>
    </lineage>
</organism>
<evidence type="ECO:0000256" key="2">
    <source>
        <dbReference type="SAM" id="MobiDB-lite"/>
    </source>
</evidence>
<gene>
    <name evidence="4" type="ORF">EDC90_102655</name>
</gene>
<evidence type="ECO:0000259" key="3">
    <source>
        <dbReference type="PROSITE" id="PS50157"/>
    </source>
</evidence>
<name>A0A4R3NSX6_9HYPH</name>
<keyword evidence="1" id="KW-0479">Metal-binding</keyword>
<feature type="region of interest" description="Disordered" evidence="2">
    <location>
        <begin position="1"/>
        <end position="50"/>
    </location>
</feature>
<comment type="caution">
    <text evidence="4">The sequence shown here is derived from an EMBL/GenBank/DDBJ whole genome shotgun (WGS) entry which is preliminary data.</text>
</comment>
<dbReference type="Proteomes" id="UP000295097">
    <property type="component" value="Unassembled WGS sequence"/>
</dbReference>
<dbReference type="InterPro" id="IPR036236">
    <property type="entry name" value="Znf_C2H2_sf"/>
</dbReference>
<dbReference type="AlphaFoldDB" id="A0A4R3NSX6"/>
<dbReference type="PROSITE" id="PS50157">
    <property type="entry name" value="ZINC_FINGER_C2H2_2"/>
    <property type="match status" value="1"/>
</dbReference>
<feature type="compositionally biased region" description="Basic and acidic residues" evidence="2">
    <location>
        <begin position="27"/>
        <end position="50"/>
    </location>
</feature>
<feature type="domain" description="C2H2-type" evidence="3">
    <location>
        <begin position="18"/>
        <end position="46"/>
    </location>
</feature>
<dbReference type="SMART" id="SM00355">
    <property type="entry name" value="ZnF_C2H2"/>
    <property type="match status" value="1"/>
</dbReference>
<keyword evidence="1" id="KW-0862">Zinc</keyword>
<dbReference type="SUPFAM" id="SSF57667">
    <property type="entry name" value="beta-beta-alpha zinc fingers"/>
    <property type="match status" value="1"/>
</dbReference>
<dbReference type="PROSITE" id="PS00028">
    <property type="entry name" value="ZINC_FINGER_C2H2_1"/>
    <property type="match status" value="1"/>
</dbReference>